<dbReference type="EMBL" id="SPHZ02000005">
    <property type="protein sequence ID" value="KAF0916939.1"/>
    <property type="molecule type" value="Genomic_DNA"/>
</dbReference>
<accession>A0A6G1DWS0</accession>
<sequence length="80" mass="8528">MKVCVVACMLAAVAFRLAAADVAPSPVPGVLTVGYYNDKCSISVESIVNDTVIAELKADISKAAGLLRLMFHDCFVRVRL</sequence>
<gene>
    <name evidence="9" type="ORF">E2562_015112</name>
</gene>
<dbReference type="PROSITE" id="PS50873">
    <property type="entry name" value="PEROXIDASE_4"/>
    <property type="match status" value="1"/>
</dbReference>
<dbReference type="InterPro" id="IPR010255">
    <property type="entry name" value="Haem_peroxidase_sf"/>
</dbReference>
<keyword evidence="7" id="KW-0732">Signal</keyword>
<comment type="caution">
    <text evidence="9">The sequence shown here is derived from an EMBL/GenBank/DDBJ whole genome shotgun (WGS) entry which is preliminary data.</text>
</comment>
<organism evidence="9 10">
    <name type="scientific">Oryza meyeriana var. granulata</name>
    <dbReference type="NCBI Taxonomy" id="110450"/>
    <lineage>
        <taxon>Eukaryota</taxon>
        <taxon>Viridiplantae</taxon>
        <taxon>Streptophyta</taxon>
        <taxon>Embryophyta</taxon>
        <taxon>Tracheophyta</taxon>
        <taxon>Spermatophyta</taxon>
        <taxon>Magnoliopsida</taxon>
        <taxon>Liliopsida</taxon>
        <taxon>Poales</taxon>
        <taxon>Poaceae</taxon>
        <taxon>BOP clade</taxon>
        <taxon>Oryzoideae</taxon>
        <taxon>Oryzeae</taxon>
        <taxon>Oryzinae</taxon>
        <taxon>Oryza</taxon>
        <taxon>Oryza meyeriana</taxon>
    </lineage>
</organism>
<dbReference type="InterPro" id="IPR019794">
    <property type="entry name" value="Peroxidases_AS"/>
</dbReference>
<keyword evidence="5" id="KW-0560">Oxidoreductase</keyword>
<name>A0A6G1DWS0_9ORYZ</name>
<feature type="signal peptide" evidence="7">
    <location>
        <begin position="1"/>
        <end position="20"/>
    </location>
</feature>
<evidence type="ECO:0000256" key="7">
    <source>
        <dbReference type="SAM" id="SignalP"/>
    </source>
</evidence>
<dbReference type="OrthoDB" id="691099at2759"/>
<dbReference type="InterPro" id="IPR002016">
    <property type="entry name" value="Haem_peroxidase"/>
</dbReference>
<feature type="domain" description="Plant heme peroxidase family profile" evidence="8">
    <location>
        <begin position="30"/>
        <end position="77"/>
    </location>
</feature>
<keyword evidence="6" id="KW-0408">Iron</keyword>
<dbReference type="GO" id="GO:0006979">
    <property type="term" value="P:response to oxidative stress"/>
    <property type="evidence" value="ECO:0007669"/>
    <property type="project" value="InterPro"/>
</dbReference>
<keyword evidence="4" id="KW-0106">Calcium</keyword>
<evidence type="ECO:0000256" key="3">
    <source>
        <dbReference type="ARBA" id="ARBA00022723"/>
    </source>
</evidence>
<keyword evidence="2" id="KW-0349">Heme</keyword>
<keyword evidence="10" id="KW-1185">Reference proteome</keyword>
<evidence type="ECO:0000256" key="6">
    <source>
        <dbReference type="ARBA" id="ARBA00023004"/>
    </source>
</evidence>
<dbReference type="Gene3D" id="1.10.520.10">
    <property type="match status" value="1"/>
</dbReference>
<dbReference type="PROSITE" id="PS00436">
    <property type="entry name" value="PEROXIDASE_2"/>
    <property type="match status" value="1"/>
</dbReference>
<dbReference type="GO" id="GO:0046872">
    <property type="term" value="F:metal ion binding"/>
    <property type="evidence" value="ECO:0007669"/>
    <property type="project" value="UniProtKB-KW"/>
</dbReference>
<evidence type="ECO:0000256" key="2">
    <source>
        <dbReference type="ARBA" id="ARBA00022617"/>
    </source>
</evidence>
<dbReference type="Proteomes" id="UP000479710">
    <property type="component" value="Unassembled WGS sequence"/>
</dbReference>
<keyword evidence="3" id="KW-0479">Metal-binding</keyword>
<evidence type="ECO:0000256" key="1">
    <source>
        <dbReference type="ARBA" id="ARBA00022559"/>
    </source>
</evidence>
<evidence type="ECO:0000313" key="10">
    <source>
        <dbReference type="Proteomes" id="UP000479710"/>
    </source>
</evidence>
<dbReference type="GO" id="GO:0020037">
    <property type="term" value="F:heme binding"/>
    <property type="evidence" value="ECO:0007669"/>
    <property type="project" value="InterPro"/>
</dbReference>
<evidence type="ECO:0000313" key="9">
    <source>
        <dbReference type="EMBL" id="KAF0916939.1"/>
    </source>
</evidence>
<dbReference type="AlphaFoldDB" id="A0A6G1DWS0"/>
<reference evidence="9 10" key="1">
    <citation type="submission" date="2019-11" db="EMBL/GenBank/DDBJ databases">
        <title>Whole genome sequence of Oryza granulata.</title>
        <authorList>
            <person name="Li W."/>
        </authorList>
    </citation>
    <scope>NUCLEOTIDE SEQUENCE [LARGE SCALE GENOMIC DNA]</scope>
    <source>
        <strain evidence="10">cv. Menghai</strain>
        <tissue evidence="9">Leaf</tissue>
    </source>
</reference>
<feature type="chain" id="PRO_5026211342" description="Plant heme peroxidase family profile domain-containing protein" evidence="7">
    <location>
        <begin position="21"/>
        <end position="80"/>
    </location>
</feature>
<evidence type="ECO:0000256" key="4">
    <source>
        <dbReference type="ARBA" id="ARBA00022837"/>
    </source>
</evidence>
<evidence type="ECO:0000256" key="5">
    <source>
        <dbReference type="ARBA" id="ARBA00023002"/>
    </source>
</evidence>
<proteinExistence type="predicted"/>
<keyword evidence="1" id="KW-0575">Peroxidase</keyword>
<protein>
    <recommendedName>
        <fullName evidence="8">Plant heme peroxidase family profile domain-containing protein</fullName>
    </recommendedName>
</protein>
<evidence type="ECO:0000259" key="8">
    <source>
        <dbReference type="PROSITE" id="PS50873"/>
    </source>
</evidence>
<dbReference type="SUPFAM" id="SSF48113">
    <property type="entry name" value="Heme-dependent peroxidases"/>
    <property type="match status" value="1"/>
</dbReference>
<dbReference type="GO" id="GO:0004601">
    <property type="term" value="F:peroxidase activity"/>
    <property type="evidence" value="ECO:0007669"/>
    <property type="project" value="UniProtKB-KW"/>
</dbReference>